<protein>
    <submittedName>
        <fullName evidence="3">Uncharacterized protein</fullName>
    </submittedName>
</protein>
<dbReference type="InterPro" id="IPR027413">
    <property type="entry name" value="GROEL-like_equatorial_sf"/>
</dbReference>
<dbReference type="PANTHER" id="PTHR45633">
    <property type="entry name" value="60 KDA HEAT SHOCK PROTEIN, MITOCHONDRIAL"/>
    <property type="match status" value="1"/>
</dbReference>
<dbReference type="GO" id="GO:0140662">
    <property type="term" value="F:ATP-dependent protein folding chaperone"/>
    <property type="evidence" value="ECO:0007669"/>
    <property type="project" value="InterPro"/>
</dbReference>
<keyword evidence="2" id="KW-0143">Chaperone</keyword>
<proteinExistence type="inferred from homology"/>
<evidence type="ECO:0000256" key="2">
    <source>
        <dbReference type="ARBA" id="ARBA00023186"/>
    </source>
</evidence>
<dbReference type="GO" id="GO:0042026">
    <property type="term" value="P:protein refolding"/>
    <property type="evidence" value="ECO:0007669"/>
    <property type="project" value="InterPro"/>
</dbReference>
<comment type="caution">
    <text evidence="3">The sequence shown here is derived from an EMBL/GenBank/DDBJ whole genome shotgun (WGS) entry which is preliminary data.</text>
</comment>
<accession>A0A1A6H077</accession>
<dbReference type="STRING" id="56216.A0A1A6H077"/>
<evidence type="ECO:0000313" key="3">
    <source>
        <dbReference type="EMBL" id="OBS71240.1"/>
    </source>
</evidence>
<dbReference type="AlphaFoldDB" id="A0A1A6H077"/>
<feature type="non-terminal residue" evidence="3">
    <location>
        <position position="1"/>
    </location>
</feature>
<dbReference type="SUPFAM" id="SSF48592">
    <property type="entry name" value="GroEL equatorial domain-like"/>
    <property type="match status" value="1"/>
</dbReference>
<gene>
    <name evidence="3" type="ORF">A6R68_00219</name>
</gene>
<dbReference type="InterPro" id="IPR001844">
    <property type="entry name" value="Cpn60/GroEL"/>
</dbReference>
<feature type="non-terminal residue" evidence="3">
    <location>
        <position position="127"/>
    </location>
</feature>
<dbReference type="EMBL" id="LZPO01062453">
    <property type="protein sequence ID" value="OBS71240.1"/>
    <property type="molecule type" value="Genomic_DNA"/>
</dbReference>
<organism evidence="3 4">
    <name type="scientific">Neotoma lepida</name>
    <name type="common">Desert woodrat</name>
    <dbReference type="NCBI Taxonomy" id="56216"/>
    <lineage>
        <taxon>Eukaryota</taxon>
        <taxon>Metazoa</taxon>
        <taxon>Chordata</taxon>
        <taxon>Craniata</taxon>
        <taxon>Vertebrata</taxon>
        <taxon>Euteleostomi</taxon>
        <taxon>Mammalia</taxon>
        <taxon>Eutheria</taxon>
        <taxon>Euarchontoglires</taxon>
        <taxon>Glires</taxon>
        <taxon>Rodentia</taxon>
        <taxon>Myomorpha</taxon>
        <taxon>Muroidea</taxon>
        <taxon>Cricetidae</taxon>
        <taxon>Neotominae</taxon>
        <taxon>Neotoma</taxon>
    </lineage>
</organism>
<name>A0A1A6H077_NEOLE</name>
<sequence length="127" mass="13963">TVDGNTIATVLAYSIAKEGFDKISKGANPVKIRTWKTSDVEAYDKSYRRSQSYKGRCSRRHCLGVGESSAWTHYKDSYDVLGDFVNMVEKGIIAPRKIVRKAVLYAAGAASLLTAADAVKTEKKDPE</sequence>
<evidence type="ECO:0000256" key="1">
    <source>
        <dbReference type="ARBA" id="ARBA00006607"/>
    </source>
</evidence>
<evidence type="ECO:0000313" key="4">
    <source>
        <dbReference type="Proteomes" id="UP000092124"/>
    </source>
</evidence>
<dbReference type="Proteomes" id="UP000092124">
    <property type="component" value="Unassembled WGS sequence"/>
</dbReference>
<comment type="similarity">
    <text evidence="1">Belongs to the chaperonin (HSP60) family.</text>
</comment>
<reference evidence="3 4" key="1">
    <citation type="submission" date="2016-06" db="EMBL/GenBank/DDBJ databases">
        <title>The Draft Genome Sequence and Annotation of the Desert Woodrat Neotoma lepida.</title>
        <authorList>
            <person name="Campbell M."/>
            <person name="Oakeson K.F."/>
            <person name="Yandell M."/>
            <person name="Halpert J.R."/>
            <person name="Dearing D."/>
        </authorList>
    </citation>
    <scope>NUCLEOTIDE SEQUENCE [LARGE SCALE GENOMIC DNA]</scope>
    <source>
        <strain evidence="3">417</strain>
        <tissue evidence="3">Liver</tissue>
    </source>
</reference>
<keyword evidence="4" id="KW-1185">Reference proteome</keyword>
<dbReference type="Gene3D" id="1.10.560.10">
    <property type="entry name" value="GroEL-like equatorial domain"/>
    <property type="match status" value="2"/>
</dbReference>